<dbReference type="InterPro" id="IPR013022">
    <property type="entry name" value="Xyl_isomerase-like_TIM-brl"/>
</dbReference>
<evidence type="ECO:0000313" key="3">
    <source>
        <dbReference type="EMBL" id="MSU05236.1"/>
    </source>
</evidence>
<evidence type="ECO:0000259" key="2">
    <source>
        <dbReference type="Pfam" id="PF01261"/>
    </source>
</evidence>
<organism evidence="3 4">
    <name type="scientific">Bullifex porci</name>
    <dbReference type="NCBI Taxonomy" id="2606638"/>
    <lineage>
        <taxon>Bacteria</taxon>
        <taxon>Pseudomonadati</taxon>
        <taxon>Spirochaetota</taxon>
        <taxon>Spirochaetia</taxon>
        <taxon>Spirochaetales</taxon>
        <taxon>Spirochaetaceae</taxon>
        <taxon>Bullifex</taxon>
    </lineage>
</organism>
<dbReference type="InterPro" id="IPR050417">
    <property type="entry name" value="Sugar_Epim/Isomerase"/>
</dbReference>
<dbReference type="AlphaFoldDB" id="A0A7X2PAD9"/>
<accession>A0A7X2PAD9</accession>
<dbReference type="Proteomes" id="UP000460549">
    <property type="component" value="Unassembled WGS sequence"/>
</dbReference>
<proteinExistence type="predicted"/>
<dbReference type="GO" id="GO:0016853">
    <property type="term" value="F:isomerase activity"/>
    <property type="evidence" value="ECO:0007669"/>
    <property type="project" value="UniProtKB-KW"/>
</dbReference>
<dbReference type="Pfam" id="PF01261">
    <property type="entry name" value="AP_endonuc_2"/>
    <property type="match status" value="1"/>
</dbReference>
<dbReference type="Gene3D" id="3.20.20.150">
    <property type="entry name" value="Divalent-metal-dependent TIM barrel enzymes"/>
    <property type="match status" value="1"/>
</dbReference>
<name>A0A7X2PAD9_9SPIO</name>
<dbReference type="PANTHER" id="PTHR43489">
    <property type="entry name" value="ISOMERASE"/>
    <property type="match status" value="1"/>
</dbReference>
<feature type="domain" description="Xylose isomerase-like TIM barrel" evidence="2">
    <location>
        <begin position="41"/>
        <end position="274"/>
    </location>
</feature>
<dbReference type="RefSeq" id="WP_154424139.1">
    <property type="nucleotide sequence ID" value="NZ_VUNN01000001.1"/>
</dbReference>
<keyword evidence="1 3" id="KW-0413">Isomerase</keyword>
<dbReference type="SUPFAM" id="SSF51658">
    <property type="entry name" value="Xylose isomerase-like"/>
    <property type="match status" value="1"/>
</dbReference>
<keyword evidence="4" id="KW-1185">Reference proteome</keyword>
<dbReference type="EMBL" id="VUNN01000001">
    <property type="protein sequence ID" value="MSU05236.1"/>
    <property type="molecule type" value="Genomic_DNA"/>
</dbReference>
<dbReference type="InterPro" id="IPR036237">
    <property type="entry name" value="Xyl_isomerase-like_sf"/>
</dbReference>
<evidence type="ECO:0000313" key="4">
    <source>
        <dbReference type="Proteomes" id="UP000460549"/>
    </source>
</evidence>
<reference evidence="3 4" key="1">
    <citation type="submission" date="2019-08" db="EMBL/GenBank/DDBJ databases">
        <title>In-depth cultivation of the pig gut microbiome towards novel bacterial diversity and tailored functional studies.</title>
        <authorList>
            <person name="Wylensek D."/>
            <person name="Hitch T.C.A."/>
            <person name="Clavel T."/>
        </authorList>
    </citation>
    <scope>NUCLEOTIDE SEQUENCE [LARGE SCALE GENOMIC DNA]</scope>
    <source>
        <strain evidence="3 4">NM-380-WT-3C1</strain>
    </source>
</reference>
<comment type="caution">
    <text evidence="3">The sequence shown here is derived from an EMBL/GenBank/DDBJ whole genome shotgun (WGS) entry which is preliminary data.</text>
</comment>
<dbReference type="PANTHER" id="PTHR43489:SF7">
    <property type="entry name" value="3-DEHYDRO-D-GULOSIDE 4-EPIMERASE-RELATED"/>
    <property type="match status" value="1"/>
</dbReference>
<gene>
    <name evidence="3" type="ORF">FYJ80_00345</name>
</gene>
<evidence type="ECO:0000256" key="1">
    <source>
        <dbReference type="ARBA" id="ARBA00023235"/>
    </source>
</evidence>
<sequence length="301" mass="34587">MKDDIHSYCLLSIVHSQAFPFIKSKEEFISTLKTILYDDYFDCVEISQNPYEGLIGEVVALIKASHMDFTYCGHSRLFKNKLNINSLDEGERVKAVEELKRGIDEAYSIGAKEFQFLSRTYDKAKIDEHILSLAKSTRELCEYAKKFGITVTLEIFDHDIDKCALLGPIDRVTAFLEKVKDIDNFGFMCDLSHIPMIGESIEENLTPIKDYIKHAHVGNTSIRDKNDIAYGDMNPRFGYEKGENDVEELACFLQHLKDFGYLHENGKNYLGFEVRPIPGEDERIVIANAKRTLRRAWQLVH</sequence>
<protein>
    <submittedName>
        <fullName evidence="3">Sugar phosphate isomerase/epimerase</fullName>
    </submittedName>
</protein>